<evidence type="ECO:0000313" key="16">
    <source>
        <dbReference type="Proteomes" id="UP000007635"/>
    </source>
</evidence>
<dbReference type="GO" id="GO:0005886">
    <property type="term" value="C:plasma membrane"/>
    <property type="evidence" value="ECO:0007669"/>
    <property type="project" value="UniProtKB-SubCell"/>
</dbReference>
<feature type="signal peptide" evidence="13">
    <location>
        <begin position="1"/>
        <end position="31"/>
    </location>
</feature>
<keyword evidence="5" id="KW-0677">Repeat</keyword>
<dbReference type="PANTHER" id="PTHR24028:SF276">
    <property type="entry name" value="PROTOCADHERIN 20"/>
    <property type="match status" value="1"/>
</dbReference>
<keyword evidence="7" id="KW-0130">Cell adhesion</keyword>
<feature type="domain" description="Cadherin" evidence="14">
    <location>
        <begin position="455"/>
        <end position="558"/>
    </location>
</feature>
<keyword evidence="10" id="KW-0325">Glycoprotein</keyword>
<evidence type="ECO:0000256" key="5">
    <source>
        <dbReference type="ARBA" id="ARBA00022737"/>
    </source>
</evidence>
<evidence type="ECO:0000256" key="11">
    <source>
        <dbReference type="PROSITE-ProRule" id="PRU00043"/>
    </source>
</evidence>
<evidence type="ECO:0000256" key="12">
    <source>
        <dbReference type="SAM" id="Phobius"/>
    </source>
</evidence>
<dbReference type="GeneTree" id="ENSGT00940000167495"/>
<dbReference type="GO" id="GO:0005509">
    <property type="term" value="F:calcium ion binding"/>
    <property type="evidence" value="ECO:0007669"/>
    <property type="project" value="UniProtKB-UniRule"/>
</dbReference>
<dbReference type="Proteomes" id="UP000007635">
    <property type="component" value="Chromosome IV"/>
</dbReference>
<keyword evidence="2" id="KW-1003">Cell membrane</keyword>
<evidence type="ECO:0000256" key="7">
    <source>
        <dbReference type="ARBA" id="ARBA00022889"/>
    </source>
</evidence>
<dbReference type="PROSITE" id="PS50268">
    <property type="entry name" value="CADHERIN_2"/>
    <property type="match status" value="5"/>
</dbReference>
<reference evidence="15" key="3">
    <citation type="submission" date="2025-09" db="UniProtKB">
        <authorList>
            <consortium name="Ensembl"/>
        </authorList>
    </citation>
    <scope>IDENTIFICATION</scope>
</reference>
<organism evidence="15 16">
    <name type="scientific">Gasterosteus aculeatus aculeatus</name>
    <name type="common">three-spined stickleback</name>
    <dbReference type="NCBI Taxonomy" id="481459"/>
    <lineage>
        <taxon>Eukaryota</taxon>
        <taxon>Metazoa</taxon>
        <taxon>Chordata</taxon>
        <taxon>Craniata</taxon>
        <taxon>Vertebrata</taxon>
        <taxon>Euteleostomi</taxon>
        <taxon>Actinopterygii</taxon>
        <taxon>Neopterygii</taxon>
        <taxon>Teleostei</taxon>
        <taxon>Neoteleostei</taxon>
        <taxon>Acanthomorphata</taxon>
        <taxon>Eupercaria</taxon>
        <taxon>Perciformes</taxon>
        <taxon>Cottioidei</taxon>
        <taxon>Gasterosteales</taxon>
        <taxon>Gasterosteidae</taxon>
        <taxon>Gasterosteus</taxon>
    </lineage>
</organism>
<dbReference type="GO" id="GO:0009653">
    <property type="term" value="P:anatomical structure morphogenesis"/>
    <property type="evidence" value="ECO:0007669"/>
    <property type="project" value="UniProtKB-ARBA"/>
</dbReference>
<feature type="domain" description="Cadherin" evidence="14">
    <location>
        <begin position="559"/>
        <end position="662"/>
    </location>
</feature>
<keyword evidence="9 12" id="KW-0472">Membrane</keyword>
<keyword evidence="6 11" id="KW-0106">Calcium</keyword>
<dbReference type="PANTHER" id="PTHR24028">
    <property type="entry name" value="CADHERIN-87A"/>
    <property type="match status" value="1"/>
</dbReference>
<dbReference type="Gene3D" id="2.60.40.60">
    <property type="entry name" value="Cadherins"/>
    <property type="match status" value="7"/>
</dbReference>
<keyword evidence="16" id="KW-1185">Reference proteome</keyword>
<dbReference type="SMART" id="SM00112">
    <property type="entry name" value="CA"/>
    <property type="match status" value="6"/>
</dbReference>
<evidence type="ECO:0000256" key="8">
    <source>
        <dbReference type="ARBA" id="ARBA00022989"/>
    </source>
</evidence>
<feature type="domain" description="Cadherin" evidence="14">
    <location>
        <begin position="239"/>
        <end position="454"/>
    </location>
</feature>
<evidence type="ECO:0000256" key="6">
    <source>
        <dbReference type="ARBA" id="ARBA00022837"/>
    </source>
</evidence>
<evidence type="ECO:0000256" key="10">
    <source>
        <dbReference type="ARBA" id="ARBA00023180"/>
    </source>
</evidence>
<reference evidence="15" key="2">
    <citation type="submission" date="2025-08" db="UniProtKB">
        <authorList>
            <consortium name="Ensembl"/>
        </authorList>
    </citation>
    <scope>IDENTIFICATION</scope>
</reference>
<dbReference type="SUPFAM" id="SSF49313">
    <property type="entry name" value="Cadherin-like"/>
    <property type="match status" value="6"/>
</dbReference>
<feature type="transmembrane region" description="Helical" evidence="12">
    <location>
        <begin position="805"/>
        <end position="829"/>
    </location>
</feature>
<feature type="domain" description="Cadherin" evidence="14">
    <location>
        <begin position="130"/>
        <end position="237"/>
    </location>
</feature>
<dbReference type="FunFam" id="2.60.40.60:FF:000020">
    <property type="entry name" value="Dachsous cadherin-related 1b"/>
    <property type="match status" value="2"/>
</dbReference>
<evidence type="ECO:0000256" key="2">
    <source>
        <dbReference type="ARBA" id="ARBA00022475"/>
    </source>
</evidence>
<dbReference type="FunFam" id="2.60.40.60:FF:000007">
    <property type="entry name" value="Protocadherin alpha 2"/>
    <property type="match status" value="1"/>
</dbReference>
<dbReference type="GO" id="GO:0007156">
    <property type="term" value="P:homophilic cell adhesion via plasma membrane adhesion molecules"/>
    <property type="evidence" value="ECO:0007669"/>
    <property type="project" value="InterPro"/>
</dbReference>
<dbReference type="InterPro" id="IPR002126">
    <property type="entry name" value="Cadherin-like_dom"/>
</dbReference>
<keyword evidence="4 13" id="KW-0732">Signal</keyword>
<dbReference type="PRINTS" id="PR00205">
    <property type="entry name" value="CADHERIN"/>
</dbReference>
<comment type="subcellular location">
    <subcellularLocation>
        <location evidence="1">Cell membrane</location>
        <topology evidence="1">Single-pass type I membrane protein</topology>
    </subcellularLocation>
</comment>
<keyword evidence="3 12" id="KW-0812">Transmembrane</keyword>
<dbReference type="Ensembl" id="ENSGACT00000030976.1">
    <property type="protein sequence ID" value="ENSGACP00000064058.1"/>
    <property type="gene ID" value="ENSGACG00000026282.1"/>
</dbReference>
<evidence type="ECO:0000256" key="9">
    <source>
        <dbReference type="ARBA" id="ARBA00023136"/>
    </source>
</evidence>
<proteinExistence type="predicted"/>
<evidence type="ECO:0000259" key="14">
    <source>
        <dbReference type="PROSITE" id="PS50268"/>
    </source>
</evidence>
<feature type="domain" description="Cadherin" evidence="14">
    <location>
        <begin position="673"/>
        <end position="779"/>
    </location>
</feature>
<feature type="chain" id="PRO_5042860655" evidence="13">
    <location>
        <begin position="32"/>
        <end position="885"/>
    </location>
</feature>
<dbReference type="FunFam" id="2.60.40.60:FF:000016">
    <property type="entry name" value="Protocadherin 9"/>
    <property type="match status" value="1"/>
</dbReference>
<protein>
    <submittedName>
        <fullName evidence="15">Protocadherin 20-like</fullName>
    </submittedName>
</protein>
<evidence type="ECO:0000256" key="13">
    <source>
        <dbReference type="SAM" id="SignalP"/>
    </source>
</evidence>
<sequence length="885" mass="97287">MCEDDGPLDNMNWAGLLQSLLLVIHLQQVICGSVRFSVPEEKEPGFLAGSLSKYFPPPYQLLTQEYLWLDKNTGNFYTTEQKMNREALCPKDTKAEECIILHTAVIGPSGDLVQFPVIIEDINDNAPHFENSEIHLRVSEDTRVGTSFLLDDQAQDMDAGQNGELRYRLEDSDGVFSLKVEDDGPVIMLVVKTALDRETRDTYLMALVATDRGSEPLSAMATLIVTVTDVNDHCPSFGTESPPNVTIPGDSTKNSLVARVRATDRDSAPNAGIVYSLSSKVSERVKKLFSLDSLTGYIRLAQDLQNDDSEVLQLNVLASGHHCPPADTRVTVSIVPKENQELTIKIGFIADHQNQTMVLQENQPPTVLAVLELQGDSGFIGSSLAIESEGPFTLSPQNGKYLLSTSKPLDYETKSEHFIYVAAQGRLAEGSVITSSRQMIKVLVADVNDNAPQFFQSRHQLEVEENNQPGMSLLRVAASDADSGHNGRVTYRLDKLASTVFNIAPDTGQLSVSAVLDKEQQGEYKLTVFAQDSGSPPLESVASVSIRVLDQNDNTPVFLTPHFIFFVPENVPPFTEVGRVGVTDADEGENGDTELHVVNSRGPFVVYNPEGTLRTTGSLDRETDDRYELYLLASDRGRPLALTSTARVTIFVQDINDNRPKVILPSSNSSCQTVSPGTIEGTVVTKVCAIDEDSGLNSDITYTVVAPESVQKSSPFRLDSRSGNITVAQQLLEKDLGMHHLFIVVRDGGKPAPLYTTIWVNLLVNDSVARCNLDRVPTWTGTSDLDQTPSKAPVCEMGDARSAQLTLLVGLGMMLVSTCFLVATVVLYLKQKRRSLQLSKRGHIEENEIPLRLKNKYHSDDEIEQIKASNVCNPHLHFVKDEIRL</sequence>
<dbReference type="CDD" id="cd11304">
    <property type="entry name" value="Cadherin_repeat"/>
    <property type="match status" value="6"/>
</dbReference>
<dbReference type="InterPro" id="IPR015919">
    <property type="entry name" value="Cadherin-like_sf"/>
</dbReference>
<evidence type="ECO:0000256" key="3">
    <source>
        <dbReference type="ARBA" id="ARBA00022692"/>
    </source>
</evidence>
<dbReference type="PROSITE" id="PS00232">
    <property type="entry name" value="CADHERIN_1"/>
    <property type="match status" value="3"/>
</dbReference>
<evidence type="ECO:0000256" key="1">
    <source>
        <dbReference type="ARBA" id="ARBA00004251"/>
    </source>
</evidence>
<reference evidence="15 16" key="1">
    <citation type="journal article" date="2021" name="G3 (Bethesda)">
        <title>Improved contiguity of the threespine stickleback genome using long-read sequencing.</title>
        <authorList>
            <person name="Nath S."/>
            <person name="Shaw D.E."/>
            <person name="White M.A."/>
        </authorList>
    </citation>
    <scope>NUCLEOTIDE SEQUENCE [LARGE SCALE GENOMIC DNA]</scope>
    <source>
        <strain evidence="15 16">Lake Benthic</strain>
    </source>
</reference>
<evidence type="ECO:0000256" key="4">
    <source>
        <dbReference type="ARBA" id="ARBA00022729"/>
    </source>
</evidence>
<dbReference type="AlphaFoldDB" id="A0AAQ4RM92"/>
<dbReference type="InterPro" id="IPR050174">
    <property type="entry name" value="Protocadherin/Cadherin-CA"/>
</dbReference>
<dbReference type="Pfam" id="PF00028">
    <property type="entry name" value="Cadherin"/>
    <property type="match status" value="5"/>
</dbReference>
<dbReference type="InterPro" id="IPR020894">
    <property type="entry name" value="Cadherin_CS"/>
</dbReference>
<keyword evidence="8 12" id="KW-1133">Transmembrane helix</keyword>
<evidence type="ECO:0000313" key="15">
    <source>
        <dbReference type="Ensembl" id="ENSGACP00000064058.1"/>
    </source>
</evidence>
<accession>A0AAQ4RM92</accession>
<name>A0AAQ4RM92_GASAC</name>